<dbReference type="KEGG" id="srub:C2R22_07515"/>
<keyword evidence="3" id="KW-1185">Reference proteome</keyword>
<dbReference type="Pfam" id="PF19119">
    <property type="entry name" value="DUF5803"/>
    <property type="match status" value="1"/>
</dbReference>
<feature type="transmembrane region" description="Helical" evidence="1">
    <location>
        <begin position="205"/>
        <end position="226"/>
    </location>
</feature>
<evidence type="ECO:0000313" key="2">
    <source>
        <dbReference type="EMBL" id="AUV81520.1"/>
    </source>
</evidence>
<dbReference type="PROSITE" id="PS51257">
    <property type="entry name" value="PROKAR_LIPOPROTEIN"/>
    <property type="match status" value="1"/>
</dbReference>
<organism evidence="2 3">
    <name type="scientific">Salinigranum rubrum</name>
    <dbReference type="NCBI Taxonomy" id="755307"/>
    <lineage>
        <taxon>Archaea</taxon>
        <taxon>Methanobacteriati</taxon>
        <taxon>Methanobacteriota</taxon>
        <taxon>Stenosarchaea group</taxon>
        <taxon>Halobacteria</taxon>
        <taxon>Halobacteriales</taxon>
        <taxon>Haloferacaceae</taxon>
        <taxon>Salinigranum</taxon>
    </lineage>
</organism>
<dbReference type="OrthoDB" id="312630at2157"/>
<dbReference type="InterPro" id="IPR043826">
    <property type="entry name" value="DUF5803"/>
</dbReference>
<dbReference type="AlphaFoldDB" id="A0A2I8VHY1"/>
<dbReference type="RefSeq" id="WP_103425208.1">
    <property type="nucleotide sequence ID" value="NZ_CP026309.1"/>
</dbReference>
<dbReference type="Proteomes" id="UP000236584">
    <property type="component" value="Chromosome"/>
</dbReference>
<dbReference type="EMBL" id="CP026309">
    <property type="protein sequence ID" value="AUV81520.1"/>
    <property type="molecule type" value="Genomic_DNA"/>
</dbReference>
<sequence>MNRRHLLALVGLACLSLTAGCFGPGAISGDQLDQEPAEPYAWDTERDVHIAVQTDSSFRAVYNVSGESIELFRRDGFGGRNPLNVRAVRYRYPNGTVLTGSELEARGGGVDRTREVVTVAFPNGTETGQLAFTAGATPKRFSLPVFVEGSYEVVLPPNRRVDLPVFGTVSPRGSSREVIDGQTHIRWEEVTSRGITVQYYLQRDIPIFGAIAAVSMVIGFGGAYYYKRQIDRLREMREEMGLDVEVEEKDDGPPPGMR</sequence>
<gene>
    <name evidence="2" type="ORF">C2R22_07515</name>
</gene>
<dbReference type="GeneID" id="35591927"/>
<keyword evidence="1" id="KW-1133">Transmembrane helix</keyword>
<name>A0A2I8VHY1_9EURY</name>
<evidence type="ECO:0000256" key="1">
    <source>
        <dbReference type="SAM" id="Phobius"/>
    </source>
</evidence>
<reference evidence="2 3" key="1">
    <citation type="submission" date="2018-01" db="EMBL/GenBank/DDBJ databases">
        <title>Complete genome sequence of Salinigranum rubrum GX10T, an extremely halophilic archaeon isolated from a marine solar saltern.</title>
        <authorList>
            <person name="Han S."/>
        </authorList>
    </citation>
    <scope>NUCLEOTIDE SEQUENCE [LARGE SCALE GENOMIC DNA]</scope>
    <source>
        <strain evidence="2 3">GX10</strain>
    </source>
</reference>
<proteinExistence type="predicted"/>
<protein>
    <submittedName>
        <fullName evidence="2">Uncharacterized protein</fullName>
    </submittedName>
</protein>
<evidence type="ECO:0000313" key="3">
    <source>
        <dbReference type="Proteomes" id="UP000236584"/>
    </source>
</evidence>
<accession>A0A2I8VHY1</accession>
<keyword evidence="1" id="KW-0472">Membrane</keyword>
<keyword evidence="1" id="KW-0812">Transmembrane</keyword>